<feature type="non-terminal residue" evidence="2">
    <location>
        <position position="104"/>
    </location>
</feature>
<evidence type="ECO:0000313" key="2">
    <source>
        <dbReference type="EMBL" id="RIQ16458.1"/>
    </source>
</evidence>
<dbReference type="InterPro" id="IPR043472">
    <property type="entry name" value="Macro_dom-like"/>
</dbReference>
<keyword evidence="3" id="KW-1185">Reference proteome</keyword>
<evidence type="ECO:0000313" key="3">
    <source>
        <dbReference type="Proteomes" id="UP000284057"/>
    </source>
</evidence>
<feature type="domain" description="Peptidase M17 leucyl aminopeptidase N-terminal" evidence="1">
    <location>
        <begin position="20"/>
        <end position="104"/>
    </location>
</feature>
<dbReference type="EMBL" id="QUAL01000251">
    <property type="protein sequence ID" value="RIQ16458.1"/>
    <property type="molecule type" value="Genomic_DNA"/>
</dbReference>
<proteinExistence type="predicted"/>
<dbReference type="AlphaFoldDB" id="A0A418KK98"/>
<keyword evidence="2" id="KW-0031">Aminopeptidase</keyword>
<keyword evidence="2" id="KW-0378">Hydrolase</keyword>
<protein>
    <submittedName>
        <fullName evidence="2">Leucyl aminopeptidase</fullName>
    </submittedName>
</protein>
<dbReference type="Proteomes" id="UP000284057">
    <property type="component" value="Unassembled WGS sequence"/>
</dbReference>
<name>A0A418KK98_9ACTN</name>
<keyword evidence="2" id="KW-0645">Protease</keyword>
<evidence type="ECO:0000259" key="1">
    <source>
        <dbReference type="Pfam" id="PF02789"/>
    </source>
</evidence>
<dbReference type="Pfam" id="PF02789">
    <property type="entry name" value="Peptidase_M17_N"/>
    <property type="match status" value="1"/>
</dbReference>
<accession>A0A418KK98</accession>
<dbReference type="Gene3D" id="3.40.220.10">
    <property type="entry name" value="Leucine Aminopeptidase, subunit E, domain 1"/>
    <property type="match status" value="1"/>
</dbReference>
<dbReference type="SUPFAM" id="SSF52949">
    <property type="entry name" value="Macro domain-like"/>
    <property type="match status" value="1"/>
</dbReference>
<dbReference type="GO" id="GO:0070006">
    <property type="term" value="F:metalloaminopeptidase activity"/>
    <property type="evidence" value="ECO:0007669"/>
    <property type="project" value="InterPro"/>
</dbReference>
<comment type="caution">
    <text evidence="2">The sequence shown here is derived from an EMBL/GenBank/DDBJ whole genome shotgun (WGS) entry which is preliminary data.</text>
</comment>
<gene>
    <name evidence="2" type="ORF">DY240_22870</name>
</gene>
<organism evidence="2 3">
    <name type="scientific">Jiangella rhizosphaerae</name>
    <dbReference type="NCBI Taxonomy" id="2293569"/>
    <lineage>
        <taxon>Bacteria</taxon>
        <taxon>Bacillati</taxon>
        <taxon>Actinomycetota</taxon>
        <taxon>Actinomycetes</taxon>
        <taxon>Jiangellales</taxon>
        <taxon>Jiangellaceae</taxon>
        <taxon>Jiangella</taxon>
    </lineage>
</organism>
<dbReference type="InterPro" id="IPR008283">
    <property type="entry name" value="Peptidase_M17_N"/>
</dbReference>
<reference evidence="2 3" key="1">
    <citation type="submission" date="2018-09" db="EMBL/GenBank/DDBJ databases">
        <title>Isolation, diversity and antifungal activity of actinobacteria from wheat.</title>
        <authorList>
            <person name="Han C."/>
        </authorList>
    </citation>
    <scope>NUCLEOTIDE SEQUENCE [LARGE SCALE GENOMIC DNA]</scope>
    <source>
        <strain evidence="2 3">NEAU-YY265</strain>
    </source>
</reference>
<dbReference type="RefSeq" id="WP_233552839.1">
    <property type="nucleotide sequence ID" value="NZ_QUAL01000251.1"/>
</dbReference>
<sequence>MTSIALSSAAPAGLKVDAVVVGVAPGDDGVVLLPGSESLDKALKGSLATVLKQLGATGKADEVTKLPSMGAAKAGLVVAVGTGPLAEAGTPARHESLRRAAGAA</sequence>
<dbReference type="GO" id="GO:0006508">
    <property type="term" value="P:proteolysis"/>
    <property type="evidence" value="ECO:0007669"/>
    <property type="project" value="InterPro"/>
</dbReference>